<reference evidence="2" key="1">
    <citation type="submission" date="2022-11" db="UniProtKB">
        <authorList>
            <consortium name="WormBaseParasite"/>
        </authorList>
    </citation>
    <scope>IDENTIFICATION</scope>
</reference>
<dbReference type="Proteomes" id="UP000887565">
    <property type="component" value="Unplaced"/>
</dbReference>
<evidence type="ECO:0000313" key="2">
    <source>
        <dbReference type="WBParaSite" id="nRc.2.0.1.t19446-RA"/>
    </source>
</evidence>
<accession>A0A915IZ17</accession>
<organism evidence="1 2">
    <name type="scientific">Romanomermis culicivorax</name>
    <name type="common">Nematode worm</name>
    <dbReference type="NCBI Taxonomy" id="13658"/>
    <lineage>
        <taxon>Eukaryota</taxon>
        <taxon>Metazoa</taxon>
        <taxon>Ecdysozoa</taxon>
        <taxon>Nematoda</taxon>
        <taxon>Enoplea</taxon>
        <taxon>Dorylaimia</taxon>
        <taxon>Mermithida</taxon>
        <taxon>Mermithoidea</taxon>
        <taxon>Mermithidae</taxon>
        <taxon>Romanomermis</taxon>
    </lineage>
</organism>
<dbReference type="WBParaSite" id="nRc.2.0.1.t19446-RA">
    <property type="protein sequence ID" value="nRc.2.0.1.t19446-RA"/>
    <property type="gene ID" value="nRc.2.0.1.g19446"/>
</dbReference>
<protein>
    <submittedName>
        <fullName evidence="2">Uncharacterized protein</fullName>
    </submittedName>
</protein>
<keyword evidence="1" id="KW-1185">Reference proteome</keyword>
<sequence>MQISESPNIIDFAKQLRLEGDEIDRLVEILYAIVNEDQQTLAIYRLMPNEVRPIKMYAEKLIETGFLKPYMSRHQF</sequence>
<dbReference type="AlphaFoldDB" id="A0A915IZ17"/>
<evidence type="ECO:0000313" key="1">
    <source>
        <dbReference type="Proteomes" id="UP000887565"/>
    </source>
</evidence>
<proteinExistence type="predicted"/>
<name>A0A915IZ17_ROMCU</name>